<organism evidence="2 3">
    <name type="scientific">Dovyalis caffra</name>
    <dbReference type="NCBI Taxonomy" id="77055"/>
    <lineage>
        <taxon>Eukaryota</taxon>
        <taxon>Viridiplantae</taxon>
        <taxon>Streptophyta</taxon>
        <taxon>Embryophyta</taxon>
        <taxon>Tracheophyta</taxon>
        <taxon>Spermatophyta</taxon>
        <taxon>Magnoliopsida</taxon>
        <taxon>eudicotyledons</taxon>
        <taxon>Gunneridae</taxon>
        <taxon>Pentapetalae</taxon>
        <taxon>rosids</taxon>
        <taxon>fabids</taxon>
        <taxon>Malpighiales</taxon>
        <taxon>Salicaceae</taxon>
        <taxon>Flacourtieae</taxon>
        <taxon>Dovyalis</taxon>
    </lineage>
</organism>
<accession>A0AAV1RNB5</accession>
<protein>
    <submittedName>
        <fullName evidence="2">Uncharacterized protein</fullName>
    </submittedName>
</protein>
<name>A0AAV1RNB5_9ROSI</name>
<evidence type="ECO:0000256" key="1">
    <source>
        <dbReference type="SAM" id="MobiDB-lite"/>
    </source>
</evidence>
<proteinExistence type="predicted"/>
<comment type="caution">
    <text evidence="2">The sequence shown here is derived from an EMBL/GenBank/DDBJ whole genome shotgun (WGS) entry which is preliminary data.</text>
</comment>
<feature type="region of interest" description="Disordered" evidence="1">
    <location>
        <begin position="79"/>
        <end position="105"/>
    </location>
</feature>
<evidence type="ECO:0000313" key="3">
    <source>
        <dbReference type="Proteomes" id="UP001314170"/>
    </source>
</evidence>
<reference evidence="2 3" key="1">
    <citation type="submission" date="2024-01" db="EMBL/GenBank/DDBJ databases">
        <authorList>
            <person name="Waweru B."/>
        </authorList>
    </citation>
    <scope>NUCLEOTIDE SEQUENCE [LARGE SCALE GENOMIC DNA]</scope>
</reference>
<dbReference type="Proteomes" id="UP001314170">
    <property type="component" value="Unassembled WGS sequence"/>
</dbReference>
<sequence>MAETRPPNRLIYALPLVLKDNPLQSLIPSNLSVKLCLAVVSNNLNPSISPSDVQYAVAIDVPMRSLMLCFNLAVQKVSSRPLHPPPRLPWDSSSSSSQLGGGLTS</sequence>
<dbReference type="AlphaFoldDB" id="A0AAV1RNB5"/>
<evidence type="ECO:0000313" key="2">
    <source>
        <dbReference type="EMBL" id="CAK7337895.1"/>
    </source>
</evidence>
<keyword evidence="3" id="KW-1185">Reference proteome</keyword>
<gene>
    <name evidence="2" type="ORF">DCAF_LOCUS12936</name>
</gene>
<dbReference type="EMBL" id="CAWUPB010001108">
    <property type="protein sequence ID" value="CAK7337895.1"/>
    <property type="molecule type" value="Genomic_DNA"/>
</dbReference>